<keyword evidence="6" id="KW-0808">Transferase</keyword>
<dbReference type="InterPro" id="IPR036291">
    <property type="entry name" value="NAD(P)-bd_dom_sf"/>
</dbReference>
<evidence type="ECO:0000259" key="5">
    <source>
        <dbReference type="PROSITE" id="PS51186"/>
    </source>
</evidence>
<evidence type="ECO:0000256" key="4">
    <source>
        <dbReference type="ARBA" id="ARBA00060888"/>
    </source>
</evidence>
<evidence type="ECO:0000313" key="6">
    <source>
        <dbReference type="EMBL" id="ANX04940.1"/>
    </source>
</evidence>
<dbReference type="EMBL" id="CP014671">
    <property type="protein sequence ID" value="ANX04940.1"/>
    <property type="molecule type" value="Genomic_DNA"/>
</dbReference>
<dbReference type="FunCoup" id="A0A1B1YVM5">
    <property type="interactions" value="59"/>
</dbReference>
<dbReference type="Gene3D" id="3.40.50.720">
    <property type="entry name" value="NAD(P)-binding Rossmann-like Domain"/>
    <property type="match status" value="1"/>
</dbReference>
<dbReference type="InterPro" id="IPR032875">
    <property type="entry name" value="Succ_CoA_lig_flav_dom"/>
</dbReference>
<dbReference type="OrthoDB" id="9807426at2"/>
<dbReference type="GO" id="GO:0005524">
    <property type="term" value="F:ATP binding"/>
    <property type="evidence" value="ECO:0007669"/>
    <property type="project" value="UniProtKB-KW"/>
</dbReference>
<dbReference type="Pfam" id="PF19045">
    <property type="entry name" value="Ligase_CoA_2"/>
    <property type="match status" value="1"/>
</dbReference>
<protein>
    <submittedName>
        <fullName evidence="6">GCN5 family acetyltransferase</fullName>
    </submittedName>
</protein>
<keyword evidence="7" id="KW-1185">Reference proteome</keyword>
<dbReference type="InterPro" id="IPR051538">
    <property type="entry name" value="Acyl-CoA_Synth/Transferase"/>
</dbReference>
<dbReference type="Pfam" id="PF00583">
    <property type="entry name" value="Acetyltransf_1"/>
    <property type="match status" value="1"/>
</dbReference>
<dbReference type="Pfam" id="PF13607">
    <property type="entry name" value="Succ_CoA_lig"/>
    <property type="match status" value="1"/>
</dbReference>
<dbReference type="Gene3D" id="3.30.470.20">
    <property type="entry name" value="ATP-grasp fold, B domain"/>
    <property type="match status" value="1"/>
</dbReference>
<dbReference type="Proteomes" id="UP000092952">
    <property type="component" value="Chromosome"/>
</dbReference>
<dbReference type="Pfam" id="PF13380">
    <property type="entry name" value="CoA_binding_2"/>
    <property type="match status" value="1"/>
</dbReference>
<sequence length="899" mass="95721">MTIRNLNYLFKPKSVALIGASTRPGSVGAVLARNLFRAGFDGPVMPVNPKYVAVEGVLAYKNVASLPLAPDLAVIATPPDTVPGLIAELGARGTKAAVIITAGFKDSDNAHGGALRRAMLEAAQPHLLRIVGPNCVGLMVPGQHLNASFAHLTPRAGRLAFVAQSGAVVTSVIDWAQPRGVGFSHLVSLGDVADVDFGDLLDYLAGDPDTDAILLYIEAVRSPRKFMSAARAAARVKPVVVVKAGRSAAAARAAASHTGALAGNDAVYDAVFRRAGMLRVHTLDELFTAAEILATTRPPAGDRLAIISNGGGIGIMATDALGYMGGRLAELAPATIAALDRVLPATWSHGNPVDIVGDAPPERYEAALLPLLQDPGVDAVLALHAPVAVADGAEAARAVVRAFRSKPGKTLVTSWVGDQVARAGRQVFTDNRIGTCRTPEEAVRAFMYLERYRRGRLALMQTPPSVPEQFEPDAERARYVCRQALADHRDWLSPDEVAALLAAYHIPQVQPRHAATPEAAGQAAADIGGPVALKIRSPDIIHKTDVGGVVLSLQGEAAVRGAAEAMLEQVRKSRPDARIDGFQVEPMLDRSRSHELIVGIAVDPQFGPCILFGQGGTAVEVLNDTAIGLPPLNMRLAHELMSFTRVHGLLQGHRGIPGADLDAIALTLIKVAQMAADLAELVELDINPLLASPEGVLAVDVRVRVAPVADPAAPRLAIRPYPKSLEQTVVIGDGRSLLLRPILPEDEPKLQKSFERLTPEQVRLRFFVPMKELGHSLAARLTQIDYDREMALILTEPGIPGTTEIFGVVRIAADPDNERGEYAVVVPEHMTGQGLGALLMRQIIDYAKKRGLREVWGDVLRENAAMLGLVRKLGFRVKDDPDDPSLVRVTLDLTALPAT</sequence>
<keyword evidence="1" id="KW-0436">Ligase</keyword>
<evidence type="ECO:0000256" key="3">
    <source>
        <dbReference type="ARBA" id="ARBA00022840"/>
    </source>
</evidence>
<evidence type="ECO:0000256" key="1">
    <source>
        <dbReference type="ARBA" id="ARBA00022598"/>
    </source>
</evidence>
<dbReference type="PANTHER" id="PTHR43334">
    <property type="entry name" value="ACETATE--COA LIGASE [ADP-FORMING]"/>
    <property type="match status" value="1"/>
</dbReference>
<dbReference type="SUPFAM" id="SSF51735">
    <property type="entry name" value="NAD(P)-binding Rossmann-fold domains"/>
    <property type="match status" value="1"/>
</dbReference>
<keyword evidence="2" id="KW-0547">Nucleotide-binding</keyword>
<feature type="domain" description="N-acetyltransferase" evidence="5">
    <location>
        <begin position="737"/>
        <end position="894"/>
    </location>
</feature>
<gene>
    <name evidence="6" type="ORF">PG2T_12665</name>
</gene>
<accession>A0A1B1YVM5</accession>
<dbReference type="CDD" id="cd04301">
    <property type="entry name" value="NAT_SF"/>
    <property type="match status" value="1"/>
</dbReference>
<dbReference type="PANTHER" id="PTHR43334:SF1">
    <property type="entry name" value="3-HYDROXYPROPIONATE--COA LIGASE [ADP-FORMING]"/>
    <property type="match status" value="1"/>
</dbReference>
<dbReference type="AlphaFoldDB" id="A0A1B1YVM5"/>
<evidence type="ECO:0000256" key="2">
    <source>
        <dbReference type="ARBA" id="ARBA00022741"/>
    </source>
</evidence>
<dbReference type="PROSITE" id="PS51186">
    <property type="entry name" value="GNAT"/>
    <property type="match status" value="1"/>
</dbReference>
<proteinExistence type="inferred from homology"/>
<name>A0A1B1YVM5_9GAMM</name>
<dbReference type="InParanoid" id="A0A1B1YVM5"/>
<reference evidence="7" key="1">
    <citation type="submission" date="2016-03" db="EMBL/GenBank/DDBJ databases">
        <title>Complete genome sequence of Solimmundus cernigliae, representing a novel lineage of polycyclic aromatic hydrocarbon degraders within the Gammaproteobacteria.</title>
        <authorList>
            <person name="Singleton D.R."/>
            <person name="Dickey A.N."/>
            <person name="Scholl E.H."/>
            <person name="Wright F.A."/>
            <person name="Aitken M.D."/>
        </authorList>
    </citation>
    <scope>NUCLEOTIDE SEQUENCE [LARGE SCALE GENOMIC DNA]</scope>
    <source>
        <strain evidence="7">TR3.2</strain>
    </source>
</reference>
<dbReference type="FunFam" id="3.30.1490.20:FF:000020">
    <property type="entry name" value="Protein lysine acetyltransferase"/>
    <property type="match status" value="1"/>
</dbReference>
<comment type="similarity">
    <text evidence="4">In the N-terminal section; belongs to the acetate CoA ligase alpha subunit family.</text>
</comment>
<dbReference type="InterPro" id="IPR016181">
    <property type="entry name" value="Acyl_CoA_acyltransferase"/>
</dbReference>
<dbReference type="InterPro" id="IPR013815">
    <property type="entry name" value="ATP_grasp_subdomain_1"/>
</dbReference>
<dbReference type="GO" id="GO:0016747">
    <property type="term" value="F:acyltransferase activity, transferring groups other than amino-acyl groups"/>
    <property type="evidence" value="ECO:0007669"/>
    <property type="project" value="InterPro"/>
</dbReference>
<organism evidence="6 7">
    <name type="scientific">Immundisolibacter cernigliae</name>
    <dbReference type="NCBI Taxonomy" id="1810504"/>
    <lineage>
        <taxon>Bacteria</taxon>
        <taxon>Pseudomonadati</taxon>
        <taxon>Pseudomonadota</taxon>
        <taxon>Gammaproteobacteria</taxon>
        <taxon>Immundisolibacterales</taxon>
        <taxon>Immundisolibacteraceae</taxon>
        <taxon>Immundisolibacter</taxon>
    </lineage>
</organism>
<keyword evidence="3" id="KW-0067">ATP-binding</keyword>
<dbReference type="InterPro" id="IPR000182">
    <property type="entry name" value="GNAT_dom"/>
</dbReference>
<dbReference type="SUPFAM" id="SSF56059">
    <property type="entry name" value="Glutathione synthetase ATP-binding domain-like"/>
    <property type="match status" value="1"/>
</dbReference>
<dbReference type="Gene3D" id="3.40.630.30">
    <property type="match status" value="1"/>
</dbReference>
<dbReference type="Gene3D" id="3.30.1490.20">
    <property type="entry name" value="ATP-grasp fold, A domain"/>
    <property type="match status" value="1"/>
</dbReference>
<evidence type="ECO:0000313" key="7">
    <source>
        <dbReference type="Proteomes" id="UP000092952"/>
    </source>
</evidence>
<dbReference type="SMART" id="SM00881">
    <property type="entry name" value="CoA_binding"/>
    <property type="match status" value="1"/>
</dbReference>
<dbReference type="GO" id="GO:0043758">
    <property type="term" value="F:acetate-CoA ligase (ADP-forming) activity"/>
    <property type="evidence" value="ECO:0007669"/>
    <property type="project" value="InterPro"/>
</dbReference>
<dbReference type="Pfam" id="PF13549">
    <property type="entry name" value="ATP-grasp_5"/>
    <property type="match status" value="1"/>
</dbReference>
<dbReference type="SUPFAM" id="SSF52210">
    <property type="entry name" value="Succinyl-CoA synthetase domains"/>
    <property type="match status" value="2"/>
</dbReference>
<dbReference type="InterPro" id="IPR003781">
    <property type="entry name" value="CoA-bd"/>
</dbReference>
<dbReference type="RefSeq" id="WP_068806146.1">
    <property type="nucleotide sequence ID" value="NZ_CP014671.1"/>
</dbReference>
<dbReference type="Gene3D" id="3.40.50.261">
    <property type="entry name" value="Succinyl-CoA synthetase domains"/>
    <property type="match status" value="2"/>
</dbReference>
<dbReference type="KEGG" id="gbi:PG2T_12665"/>
<dbReference type="SUPFAM" id="SSF55729">
    <property type="entry name" value="Acyl-CoA N-acyltransferases (Nat)"/>
    <property type="match status" value="1"/>
</dbReference>
<dbReference type="STRING" id="1810504.PG2T_12665"/>
<dbReference type="InterPro" id="IPR016102">
    <property type="entry name" value="Succinyl-CoA_synth-like"/>
</dbReference>
<dbReference type="InterPro" id="IPR043938">
    <property type="entry name" value="Ligase_CoA_dom"/>
</dbReference>